<evidence type="ECO:0000313" key="10">
    <source>
        <dbReference type="Proteomes" id="UP000644660"/>
    </source>
</evidence>
<dbReference type="PANTHER" id="PTHR13254:SF0">
    <property type="entry name" value="GOLGIN SUBFAMILY A MEMBER 7_ERF4 DOMAIN-CONTAINING PROTEIN"/>
    <property type="match status" value="1"/>
</dbReference>
<proteinExistence type="inferred from homology"/>
<dbReference type="EMBL" id="CAEFZW010000011">
    <property type="protein sequence ID" value="CAB4256788.1"/>
    <property type="molecule type" value="Genomic_DNA"/>
</dbReference>
<evidence type="ECO:0000256" key="6">
    <source>
        <dbReference type="ARBA" id="ARBA00023136"/>
    </source>
</evidence>
<comment type="similarity">
    <text evidence="2">Belongs to the ERF4 family.</text>
</comment>
<keyword evidence="7" id="KW-0812">Transmembrane</keyword>
<dbReference type="Pfam" id="PF10256">
    <property type="entry name" value="Erf4"/>
    <property type="match status" value="1"/>
</dbReference>
<dbReference type="RefSeq" id="XP_041408632.1">
    <property type="nucleotide sequence ID" value="XM_041552698.1"/>
</dbReference>
<keyword evidence="9" id="KW-0808">Transferase</keyword>
<organism evidence="9 10">
    <name type="scientific">Maudiozyma barnettii</name>
    <dbReference type="NCBI Taxonomy" id="61262"/>
    <lineage>
        <taxon>Eukaryota</taxon>
        <taxon>Fungi</taxon>
        <taxon>Dikarya</taxon>
        <taxon>Ascomycota</taxon>
        <taxon>Saccharomycotina</taxon>
        <taxon>Saccharomycetes</taxon>
        <taxon>Saccharomycetales</taxon>
        <taxon>Saccharomycetaceae</taxon>
        <taxon>Maudiozyma</taxon>
    </lineage>
</organism>
<comment type="subcellular location">
    <subcellularLocation>
        <location evidence="1">Endoplasmic reticulum membrane</location>
        <topology evidence="1">Peripheral membrane protein</topology>
    </subcellularLocation>
</comment>
<accession>A0A8H2ZKA8</accession>
<feature type="domain" description="Golgin subfamily A member 7/ERF4" evidence="8">
    <location>
        <begin position="66"/>
        <end position="230"/>
    </location>
</feature>
<dbReference type="GO" id="GO:0016740">
    <property type="term" value="F:transferase activity"/>
    <property type="evidence" value="ECO:0007669"/>
    <property type="project" value="UniProtKB-KW"/>
</dbReference>
<dbReference type="InterPro" id="IPR051371">
    <property type="entry name" value="Ras_palmitoyltransferase"/>
</dbReference>
<dbReference type="InterPro" id="IPR019383">
    <property type="entry name" value="Golgin_A_7/ERF4"/>
</dbReference>
<dbReference type="GeneID" id="64859882"/>
<evidence type="ECO:0000313" key="9">
    <source>
        <dbReference type="EMBL" id="CAB4256788.1"/>
    </source>
</evidence>
<evidence type="ECO:0000259" key="8">
    <source>
        <dbReference type="Pfam" id="PF10256"/>
    </source>
</evidence>
<keyword evidence="6 7" id="KW-0472">Membrane</keyword>
<keyword evidence="10" id="KW-1185">Reference proteome</keyword>
<name>A0A8H2ZKA8_9SACH</name>
<evidence type="ECO:0000256" key="7">
    <source>
        <dbReference type="SAM" id="Phobius"/>
    </source>
</evidence>
<evidence type="ECO:0000256" key="1">
    <source>
        <dbReference type="ARBA" id="ARBA00004406"/>
    </source>
</evidence>
<feature type="transmembrane region" description="Helical" evidence="7">
    <location>
        <begin position="158"/>
        <end position="179"/>
    </location>
</feature>
<dbReference type="GO" id="GO:0005789">
    <property type="term" value="C:endoplasmic reticulum membrane"/>
    <property type="evidence" value="ECO:0007669"/>
    <property type="project" value="UniProtKB-SubCell"/>
</dbReference>
<comment type="caution">
    <text evidence="9">The sequence shown here is derived from an EMBL/GenBank/DDBJ whole genome shotgun (WGS) entry which is preliminary data.</text>
</comment>
<dbReference type="GO" id="GO:0031211">
    <property type="term" value="C:endoplasmic reticulum palmitoyltransferase complex"/>
    <property type="evidence" value="ECO:0007669"/>
    <property type="project" value="TreeGrafter"/>
</dbReference>
<dbReference type="AlphaFoldDB" id="A0A8H2ZKA8"/>
<reference evidence="9 10" key="1">
    <citation type="submission" date="2020-05" db="EMBL/GenBank/DDBJ databases">
        <authorList>
            <person name="Casaregola S."/>
            <person name="Devillers H."/>
            <person name="Grondin C."/>
        </authorList>
    </citation>
    <scope>NUCLEOTIDE SEQUENCE [LARGE SCALE GENOMIC DNA]</scope>
    <source>
        <strain evidence="9 10">CLIB 1767</strain>
    </source>
</reference>
<evidence type="ECO:0000256" key="2">
    <source>
        <dbReference type="ARBA" id="ARBA00007732"/>
    </source>
</evidence>
<dbReference type="PANTHER" id="PTHR13254">
    <property type="entry name" value="GOLGI AUTOANTIGEN, GOLGIN SUBFAMILY A, 7"/>
    <property type="match status" value="1"/>
</dbReference>
<evidence type="ECO:0000256" key="3">
    <source>
        <dbReference type="ARBA" id="ARBA00011396"/>
    </source>
</evidence>
<comment type="subunit">
    <text evidence="3">Interacts with ERF2.</text>
</comment>
<keyword evidence="7" id="KW-1133">Transmembrane helix</keyword>
<gene>
    <name evidence="9" type="ORF">KABA2_11S03344</name>
</gene>
<dbReference type="Proteomes" id="UP000644660">
    <property type="component" value="Unassembled WGS sequence"/>
</dbReference>
<dbReference type="OrthoDB" id="5377273at2759"/>
<evidence type="ECO:0000256" key="5">
    <source>
        <dbReference type="ARBA" id="ARBA00022824"/>
    </source>
</evidence>
<keyword evidence="5" id="KW-0256">Endoplasmic reticulum</keyword>
<protein>
    <recommendedName>
        <fullName evidence="4">Ras modification protein ERF4</fullName>
    </recommendedName>
</protein>
<dbReference type="GO" id="GO:0006612">
    <property type="term" value="P:protein targeting to membrane"/>
    <property type="evidence" value="ECO:0007669"/>
    <property type="project" value="TreeGrafter"/>
</dbReference>
<evidence type="ECO:0000256" key="4">
    <source>
        <dbReference type="ARBA" id="ARBA00018463"/>
    </source>
</evidence>
<sequence>MTMSDHTSEETKVLFFNYHEFSETYYADMNNPALPQEHDKSEALIITHFPNVYTPQNTPLFKETRIVRVPRRFEESVRYPNFSELLPGLEPAAIVGDDNASTGKSPSQHTFIARGVYDDGQVFGTTSTSPLSLYFTPEQFRDIVHEINILLEEEYQVFSWWNITDIIFTIVTLGMWIWFSDILQTVRASPPSMHRRKLDLHIEQLNESPLLASQRVQVMHPSRSGYLSLDFQIPKPVA</sequence>